<dbReference type="GO" id="GO:0007076">
    <property type="term" value="P:mitotic chromosome condensation"/>
    <property type="evidence" value="ECO:0007669"/>
    <property type="project" value="InterPro"/>
</dbReference>
<dbReference type="Pfam" id="PF05786">
    <property type="entry name" value="Cnd2"/>
    <property type="match status" value="2"/>
</dbReference>
<evidence type="ECO:0000313" key="13">
    <source>
        <dbReference type="EMBL" id="KFD72800.1"/>
    </source>
</evidence>
<evidence type="ECO:0000313" key="14">
    <source>
        <dbReference type="Proteomes" id="UP000030764"/>
    </source>
</evidence>
<keyword evidence="7" id="KW-0132">Cell division</keyword>
<feature type="compositionally biased region" description="Basic and acidic residues" evidence="11">
    <location>
        <begin position="590"/>
        <end position="599"/>
    </location>
</feature>
<dbReference type="GO" id="GO:0051301">
    <property type="term" value="P:cell division"/>
    <property type="evidence" value="ECO:0007669"/>
    <property type="project" value="UniProtKB-KW"/>
</dbReference>
<evidence type="ECO:0000256" key="11">
    <source>
        <dbReference type="SAM" id="MobiDB-lite"/>
    </source>
</evidence>
<keyword evidence="9" id="KW-0226">DNA condensation</keyword>
<evidence type="ECO:0000256" key="10">
    <source>
        <dbReference type="ARBA" id="ARBA00023306"/>
    </source>
</evidence>
<proteinExistence type="inferred from homology"/>
<dbReference type="EMBL" id="KL367476">
    <property type="protein sequence ID" value="KFD72800.1"/>
    <property type="molecule type" value="Genomic_DNA"/>
</dbReference>
<dbReference type="GO" id="GO:0000796">
    <property type="term" value="C:condensin complex"/>
    <property type="evidence" value="ECO:0007669"/>
    <property type="project" value="InterPro"/>
</dbReference>
<dbReference type="GO" id="GO:0005737">
    <property type="term" value="C:cytoplasm"/>
    <property type="evidence" value="ECO:0007669"/>
    <property type="project" value="UniProtKB-SubCell"/>
</dbReference>
<feature type="region of interest" description="Disordered" evidence="11">
    <location>
        <begin position="573"/>
        <end position="605"/>
    </location>
</feature>
<evidence type="ECO:0000256" key="4">
    <source>
        <dbReference type="ARBA" id="ARBA00016065"/>
    </source>
</evidence>
<keyword evidence="14" id="KW-1185">Reference proteome</keyword>
<evidence type="ECO:0000256" key="2">
    <source>
        <dbReference type="ARBA" id="ARBA00004496"/>
    </source>
</evidence>
<name>A0A085LQC9_9BILA</name>
<feature type="region of interest" description="Disordered" evidence="11">
    <location>
        <begin position="64"/>
        <end position="85"/>
    </location>
</feature>
<evidence type="ECO:0000313" key="12">
    <source>
        <dbReference type="EMBL" id="KFD47175.1"/>
    </source>
</evidence>
<reference evidence="12 14" key="1">
    <citation type="journal article" date="2014" name="Nat. Genet.">
        <title>Genome and transcriptome of the porcine whipworm Trichuris suis.</title>
        <authorList>
            <person name="Jex A.R."/>
            <person name="Nejsum P."/>
            <person name="Schwarz E.M."/>
            <person name="Hu L."/>
            <person name="Young N.D."/>
            <person name="Hall R.S."/>
            <person name="Korhonen P.K."/>
            <person name="Liao S."/>
            <person name="Thamsborg S."/>
            <person name="Xia J."/>
            <person name="Xu P."/>
            <person name="Wang S."/>
            <person name="Scheerlinck J.P."/>
            <person name="Hofmann A."/>
            <person name="Sternberg P.W."/>
            <person name="Wang J."/>
            <person name="Gasser R.B."/>
        </authorList>
    </citation>
    <scope>NUCLEOTIDE SEQUENCE [LARGE SCALE GENOMIC DNA]</scope>
    <source>
        <strain evidence="13">DCEP-RM93F</strain>
        <strain evidence="12">DCEP-RM93M</strain>
    </source>
</reference>
<dbReference type="Proteomes" id="UP000030764">
    <property type="component" value="Unassembled WGS sequence"/>
</dbReference>
<dbReference type="PANTHER" id="PTHR13108:SF9">
    <property type="entry name" value="CONDENSIN COMPLEX SUBUNIT 2"/>
    <property type="match status" value="1"/>
</dbReference>
<protein>
    <recommendedName>
        <fullName evidence="4">Condensin complex subunit 2</fullName>
    </recommendedName>
</protein>
<accession>A0A085LQC9</accession>
<evidence type="ECO:0000256" key="9">
    <source>
        <dbReference type="ARBA" id="ARBA00023067"/>
    </source>
</evidence>
<keyword evidence="6" id="KW-0963">Cytoplasm</keyword>
<organism evidence="12 14">
    <name type="scientific">Trichuris suis</name>
    <name type="common">pig whipworm</name>
    <dbReference type="NCBI Taxonomy" id="68888"/>
    <lineage>
        <taxon>Eukaryota</taxon>
        <taxon>Metazoa</taxon>
        <taxon>Ecdysozoa</taxon>
        <taxon>Nematoda</taxon>
        <taxon>Enoplea</taxon>
        <taxon>Dorylaimia</taxon>
        <taxon>Trichinellida</taxon>
        <taxon>Trichuridae</taxon>
        <taxon>Trichuris</taxon>
    </lineage>
</organism>
<evidence type="ECO:0000256" key="8">
    <source>
        <dbReference type="ARBA" id="ARBA00022776"/>
    </source>
</evidence>
<sequence>MPKRVLPFGYAVAIGRIADQFGQFKAGKMNRRRTSSGLYGESASFQIAEPDDETDKRVMRKRHRMETAPLSDSSPLSRVSSTSHDRRQLGEAKVAEIYRQCLALHMQNRISAENAFELGLIDVLPALGEWDPIRLDFTYVGKVISVAAKIYGCRVDNVCQQTHRLYNEVLRSEGKRATPTRSDSEESGNEEAAGAEDGAEKKPKQKTKKPRLEPLELDCMIEKDLSKITLDDVGGRMPYDPVYCKAKEILAKYPMATALCNTFVMTSDYGEMDMKSRWSLQSVPLPKSDVPCDLAPLSDMLKPVLEYEGEVSVLTPRFTYPDSTAVPSLEDFVQRIFDEANNNMLDATLSESGVDDIFLDVTTTEEKQPMFELNAASCASPEQGDDDAAGVCLDFQSMFASLSRKPLEYSYIQAESLPIVGGAKNWKDVLQRLKRTTAFPPMVRTKRRVEFIPLDLNFESYDTFMIEAERGPKETTLKRIQLDKFTAMEHSLDPDIDFDAKQLCCFFTIPNKGMIRHNPDQPLRRFIIVGRSRFMMNRLRDEAEPEEPDDGGNPFVTDMHAALEEDGIALNDVPMNGSAAEEPNEAPTDEVDRERKPDQPELATLARPKKVDMARMKRIIRLLLTKRNDMENGEQEKEEEAEGYTCFQPRPFTKIYRVLSIQPKLKRDVTVHSAFVCVLHMCNENSFRLIPKDDVDFTVSNT</sequence>
<dbReference type="AlphaFoldDB" id="A0A085LQC9"/>
<evidence type="ECO:0000256" key="6">
    <source>
        <dbReference type="ARBA" id="ARBA00022490"/>
    </source>
</evidence>
<dbReference type="PANTHER" id="PTHR13108">
    <property type="entry name" value="CONDENSIN COMPLEX SUBUNIT 2"/>
    <property type="match status" value="1"/>
</dbReference>
<evidence type="ECO:0000256" key="5">
    <source>
        <dbReference type="ARBA" id="ARBA00022454"/>
    </source>
</evidence>
<evidence type="ECO:0000256" key="3">
    <source>
        <dbReference type="ARBA" id="ARBA00009471"/>
    </source>
</evidence>
<dbReference type="Proteomes" id="UP000030758">
    <property type="component" value="Unassembled WGS sequence"/>
</dbReference>
<keyword evidence="5" id="KW-0158">Chromosome</keyword>
<keyword evidence="10" id="KW-0131">Cell cycle</keyword>
<evidence type="ECO:0000256" key="7">
    <source>
        <dbReference type="ARBA" id="ARBA00022618"/>
    </source>
</evidence>
<dbReference type="GO" id="GO:0003682">
    <property type="term" value="F:chromatin binding"/>
    <property type="evidence" value="ECO:0007669"/>
    <property type="project" value="TreeGrafter"/>
</dbReference>
<comment type="subcellular location">
    <subcellularLocation>
        <location evidence="1">Chromosome</location>
    </subcellularLocation>
    <subcellularLocation>
        <location evidence="2">Cytoplasm</location>
    </subcellularLocation>
</comment>
<dbReference type="EMBL" id="KL363337">
    <property type="protein sequence ID" value="KFD47175.1"/>
    <property type="molecule type" value="Genomic_DNA"/>
</dbReference>
<dbReference type="InterPro" id="IPR022816">
    <property type="entry name" value="Condensin_barren_su2"/>
</dbReference>
<gene>
    <name evidence="12" type="ORF">M513_11944</name>
    <name evidence="13" type="ORF">M514_11944</name>
</gene>
<keyword evidence="8" id="KW-0498">Mitosis</keyword>
<feature type="compositionally biased region" description="Low complexity" evidence="11">
    <location>
        <begin position="71"/>
        <end position="82"/>
    </location>
</feature>
<feature type="region of interest" description="Disordered" evidence="11">
    <location>
        <begin position="170"/>
        <end position="209"/>
    </location>
</feature>
<comment type="similarity">
    <text evidence="3">Belongs to the CND2 (condensin subunit 2) family.</text>
</comment>
<evidence type="ECO:0000256" key="1">
    <source>
        <dbReference type="ARBA" id="ARBA00004286"/>
    </source>
</evidence>